<name>A0A173S082_9FIRM</name>
<organism evidence="2 3">
    <name type="scientific">Coprococcus comes</name>
    <dbReference type="NCBI Taxonomy" id="410072"/>
    <lineage>
        <taxon>Bacteria</taxon>
        <taxon>Bacillati</taxon>
        <taxon>Bacillota</taxon>
        <taxon>Clostridia</taxon>
        <taxon>Lachnospirales</taxon>
        <taxon>Lachnospiraceae</taxon>
        <taxon>Coprococcus</taxon>
    </lineage>
</organism>
<dbReference type="RefSeq" id="WP_055155975.1">
    <property type="nucleotide sequence ID" value="NZ_CYXR01000005.1"/>
</dbReference>
<gene>
    <name evidence="2" type="ORF">ERS852574_00957</name>
</gene>
<evidence type="ECO:0000313" key="2">
    <source>
        <dbReference type="EMBL" id="CUM82768.1"/>
    </source>
</evidence>
<feature type="chain" id="PRO_5008011192" description="SipW-cognate class signal peptide" evidence="1">
    <location>
        <begin position="30"/>
        <end position="172"/>
    </location>
</feature>
<evidence type="ECO:0000256" key="1">
    <source>
        <dbReference type="SAM" id="SignalP"/>
    </source>
</evidence>
<dbReference type="Proteomes" id="UP000095727">
    <property type="component" value="Unassembled WGS sequence"/>
</dbReference>
<proteinExistence type="predicted"/>
<dbReference type="EMBL" id="CYXR01000005">
    <property type="protein sequence ID" value="CUM82768.1"/>
    <property type="molecule type" value="Genomic_DNA"/>
</dbReference>
<keyword evidence="1" id="KW-0732">Signal</keyword>
<protein>
    <recommendedName>
        <fullName evidence="4">SipW-cognate class signal peptide</fullName>
    </recommendedName>
</protein>
<evidence type="ECO:0008006" key="4">
    <source>
        <dbReference type="Google" id="ProtNLM"/>
    </source>
</evidence>
<dbReference type="AlphaFoldDB" id="A0A173S082"/>
<feature type="signal peptide" evidence="1">
    <location>
        <begin position="1"/>
        <end position="29"/>
    </location>
</feature>
<reference evidence="2 3" key="1">
    <citation type="submission" date="2015-09" db="EMBL/GenBank/DDBJ databases">
        <authorList>
            <consortium name="Pathogen Informatics"/>
        </authorList>
    </citation>
    <scope>NUCLEOTIDE SEQUENCE [LARGE SCALE GENOMIC DNA]</scope>
    <source>
        <strain evidence="2 3">2789STDY5834962</strain>
    </source>
</reference>
<sequence length="172" mass="18915">MRKLHKKPLIMAAAALALTGTLAVGSAMAYFTTYTTAGGGVTMNMGFTETIPNETVDKDGKHVTITNTGDYDCFVRVTAFAPMELTYTAPNGGWKAKDDGYWYYEGVLPAGETTPELNISYKFPEGKDKPEEFNIVVIQECTPVLYDENGNPYADWNHVITTETTEDSKTTE</sequence>
<accession>A0A173S082</accession>
<evidence type="ECO:0000313" key="3">
    <source>
        <dbReference type="Proteomes" id="UP000095727"/>
    </source>
</evidence>